<evidence type="ECO:0000256" key="3">
    <source>
        <dbReference type="ARBA" id="ARBA00022679"/>
    </source>
</evidence>
<gene>
    <name evidence="10" type="primary">phaA</name>
    <name evidence="10" type="ORF">DSM104329_01289</name>
</gene>
<dbReference type="GO" id="GO:0016747">
    <property type="term" value="F:acyltransferase activity, transferring groups other than amino-acyl groups"/>
    <property type="evidence" value="ECO:0007669"/>
    <property type="project" value="InterPro"/>
</dbReference>
<name>A0A9E6XUU6_9ACTN</name>
<dbReference type="PIRSF" id="PIRSF000429">
    <property type="entry name" value="Ac-CoA_Ac_transf"/>
    <property type="match status" value="1"/>
</dbReference>
<dbReference type="InterPro" id="IPR016039">
    <property type="entry name" value="Thiolase-like"/>
</dbReference>
<dbReference type="Pfam" id="PF00108">
    <property type="entry name" value="Thiolase_N"/>
    <property type="match status" value="1"/>
</dbReference>
<keyword evidence="2" id="KW-0813">Transport</keyword>
<accession>A0A9E6XUU6</accession>
<feature type="region of interest" description="Disordered" evidence="7">
    <location>
        <begin position="146"/>
        <end position="167"/>
    </location>
</feature>
<protein>
    <recommendedName>
        <fullName evidence="1">propanoyl-CoA C-acyltransferase</fullName>
        <ecNumber evidence="1">2.3.1.176</ecNumber>
    </recommendedName>
    <alternativeName>
        <fullName evidence="6">Propanoyl-CoA C-acyltransferase</fullName>
    </alternativeName>
</protein>
<evidence type="ECO:0000313" key="11">
    <source>
        <dbReference type="Proteomes" id="UP001162834"/>
    </source>
</evidence>
<dbReference type="PROSITE" id="PS00737">
    <property type="entry name" value="THIOLASE_2"/>
    <property type="match status" value="1"/>
</dbReference>
<dbReference type="PANTHER" id="PTHR42870:SF1">
    <property type="entry name" value="NON-SPECIFIC LIPID-TRANSFER PROTEIN-LIKE 2"/>
    <property type="match status" value="1"/>
</dbReference>
<feature type="domain" description="Thiolase C-terminal" evidence="9">
    <location>
        <begin position="286"/>
        <end position="407"/>
    </location>
</feature>
<keyword evidence="10" id="KW-0012">Acyltransferase</keyword>
<dbReference type="PANTHER" id="PTHR42870">
    <property type="entry name" value="ACETYL-COA C-ACETYLTRANSFERASE"/>
    <property type="match status" value="1"/>
</dbReference>
<dbReference type="GO" id="GO:0008289">
    <property type="term" value="F:lipid binding"/>
    <property type="evidence" value="ECO:0007669"/>
    <property type="project" value="UniProtKB-KW"/>
</dbReference>
<evidence type="ECO:0000256" key="1">
    <source>
        <dbReference type="ARBA" id="ARBA00012352"/>
    </source>
</evidence>
<keyword evidence="4" id="KW-0445">Lipid transport</keyword>
<evidence type="ECO:0000256" key="5">
    <source>
        <dbReference type="ARBA" id="ARBA00023121"/>
    </source>
</evidence>
<keyword evidence="3 10" id="KW-0808">Transferase</keyword>
<evidence type="ECO:0000256" key="2">
    <source>
        <dbReference type="ARBA" id="ARBA00022448"/>
    </source>
</evidence>
<keyword evidence="11" id="KW-1185">Reference proteome</keyword>
<evidence type="ECO:0000256" key="7">
    <source>
        <dbReference type="SAM" id="MobiDB-lite"/>
    </source>
</evidence>
<dbReference type="Proteomes" id="UP001162834">
    <property type="component" value="Chromosome"/>
</dbReference>
<feature type="domain" description="Thiolase N-terminal" evidence="8">
    <location>
        <begin position="4"/>
        <end position="254"/>
    </location>
</feature>
<dbReference type="InterPro" id="IPR020613">
    <property type="entry name" value="Thiolase_CS"/>
</dbReference>
<keyword evidence="5" id="KW-0446">Lipid-binding</keyword>
<dbReference type="CDD" id="cd00829">
    <property type="entry name" value="SCP-x_thiolase"/>
    <property type="match status" value="1"/>
</dbReference>
<reference evidence="10" key="1">
    <citation type="journal article" date="2022" name="Int. J. Syst. Evol. Microbiol.">
        <title>Pseudomonas aegrilactucae sp. nov. and Pseudomonas morbosilactucae sp. nov., pathogens causing bacterial rot of lettuce in Japan.</title>
        <authorList>
            <person name="Sawada H."/>
            <person name="Fujikawa T."/>
            <person name="Satou M."/>
        </authorList>
    </citation>
    <scope>NUCLEOTIDE SEQUENCE</scope>
    <source>
        <strain evidence="10">0166_1</strain>
    </source>
</reference>
<dbReference type="KEGG" id="sbae:DSM104329_01289"/>
<evidence type="ECO:0000256" key="6">
    <source>
        <dbReference type="ARBA" id="ARBA00032316"/>
    </source>
</evidence>
<proteinExistence type="predicted"/>
<evidence type="ECO:0000259" key="8">
    <source>
        <dbReference type="Pfam" id="PF00108"/>
    </source>
</evidence>
<dbReference type="Pfam" id="PF22691">
    <property type="entry name" value="Thiolase_C_1"/>
    <property type="match status" value="1"/>
</dbReference>
<dbReference type="GO" id="GO:0006869">
    <property type="term" value="P:lipid transport"/>
    <property type="evidence" value="ECO:0007669"/>
    <property type="project" value="UniProtKB-KW"/>
</dbReference>
<dbReference type="EC" id="2.3.1.176" evidence="1"/>
<dbReference type="InterPro" id="IPR020616">
    <property type="entry name" value="Thiolase_N"/>
</dbReference>
<dbReference type="EMBL" id="CP087164">
    <property type="protein sequence ID" value="UGS34907.1"/>
    <property type="molecule type" value="Genomic_DNA"/>
</dbReference>
<dbReference type="Gene3D" id="3.40.47.10">
    <property type="match status" value="1"/>
</dbReference>
<evidence type="ECO:0000256" key="4">
    <source>
        <dbReference type="ARBA" id="ARBA00023055"/>
    </source>
</evidence>
<evidence type="ECO:0000259" key="9">
    <source>
        <dbReference type="Pfam" id="PF22691"/>
    </source>
</evidence>
<sequence length="417" mass="43317">MTDVEIIGASMTRFGKFPDSNIRTLAEEAVSGALADAGLTAQDVEMVFFANAVAGILTGQEMIRGQAALRHTGLLGLPMVNVENACASASTAFQLAVSAVASGSVEVAVAVGSEKLTHEDKAKSFAAIGTAVDLFEVDKLKAWTRTPQPVGAGSSGSPLPEEAEVEPEGNRSFFMDIYAANTRAYMERTGATREDFAQVAVKSHDHAALNPNAQYRTPVTVEEVLGSRMIADPLTLLMCSPIGDGAAAVVVCSAERAKRLENVDPVRVRSCILTSGTDRLLGELPSATRASQRAYEVAGIGPEEVDVIELHDAAAPAELMTYEEIGLCAPGDGPALLRSGETRLGGRRVVNPSGGLLSKGHPIGATGCGQLVELADQLRGRCGARQVEGARIALAENGGGFLGSDGAAMVVTVLSKD</sequence>
<dbReference type="InterPro" id="IPR055140">
    <property type="entry name" value="Thiolase_C_2"/>
</dbReference>
<dbReference type="SUPFAM" id="SSF53901">
    <property type="entry name" value="Thiolase-like"/>
    <property type="match status" value="2"/>
</dbReference>
<dbReference type="InterPro" id="IPR002155">
    <property type="entry name" value="Thiolase"/>
</dbReference>
<dbReference type="AlphaFoldDB" id="A0A9E6XUU6"/>
<evidence type="ECO:0000313" key="10">
    <source>
        <dbReference type="EMBL" id="UGS34907.1"/>
    </source>
</evidence>
<organism evidence="10 11">
    <name type="scientific">Capillimicrobium parvum</name>
    <dbReference type="NCBI Taxonomy" id="2884022"/>
    <lineage>
        <taxon>Bacteria</taxon>
        <taxon>Bacillati</taxon>
        <taxon>Actinomycetota</taxon>
        <taxon>Thermoleophilia</taxon>
        <taxon>Solirubrobacterales</taxon>
        <taxon>Capillimicrobiaceae</taxon>
        <taxon>Capillimicrobium</taxon>
    </lineage>
</organism>
<dbReference type="RefSeq" id="WP_259314573.1">
    <property type="nucleotide sequence ID" value="NZ_CP087164.1"/>
</dbReference>